<evidence type="ECO:0000313" key="6">
    <source>
        <dbReference type="EMBL" id="SDW96595.1"/>
    </source>
</evidence>
<dbReference type="AlphaFoldDB" id="A0A1H2XV18"/>
<dbReference type="InterPro" id="IPR046450">
    <property type="entry name" value="PA_dom_sf"/>
</dbReference>
<gene>
    <name evidence="6" type="ORF">SAMN04487892_2833</name>
</gene>
<keyword evidence="2" id="KW-1133">Transmembrane helix</keyword>
<reference evidence="7" key="1">
    <citation type="submission" date="2016-10" db="EMBL/GenBank/DDBJ databases">
        <authorList>
            <person name="Varghese N."/>
            <person name="Submissions S."/>
        </authorList>
    </citation>
    <scope>NUCLEOTIDE SEQUENCE [LARGE SCALE GENOMIC DNA]</scope>
    <source>
        <strain evidence="7">DSM 25030</strain>
    </source>
</reference>
<dbReference type="InterPro" id="IPR036757">
    <property type="entry name" value="TFR-like_dimer_dom_sf"/>
</dbReference>
<dbReference type="Proteomes" id="UP000199592">
    <property type="component" value="Unassembled WGS sequence"/>
</dbReference>
<feature type="domain" description="Transferrin receptor-like dimerisation" evidence="4">
    <location>
        <begin position="624"/>
        <end position="735"/>
    </location>
</feature>
<feature type="domain" description="Peptidase M28" evidence="5">
    <location>
        <begin position="375"/>
        <end position="559"/>
    </location>
</feature>
<dbReference type="PANTHER" id="PTHR10404">
    <property type="entry name" value="N-ACETYLATED-ALPHA-LINKED ACIDIC DIPEPTIDASE"/>
    <property type="match status" value="1"/>
</dbReference>
<dbReference type="InterPro" id="IPR003137">
    <property type="entry name" value="PA_domain"/>
</dbReference>
<comment type="similarity">
    <text evidence="1">Belongs to the peptidase M28 family. M28B subfamily.</text>
</comment>
<keyword evidence="2" id="KW-0812">Transmembrane</keyword>
<dbReference type="SUPFAM" id="SSF47672">
    <property type="entry name" value="Transferrin receptor-like dimerisation domain"/>
    <property type="match status" value="1"/>
</dbReference>
<dbReference type="Gene3D" id="3.50.30.30">
    <property type="match status" value="1"/>
</dbReference>
<keyword evidence="7" id="KW-1185">Reference proteome</keyword>
<dbReference type="FunFam" id="3.40.630.10:FF:000101">
    <property type="entry name" value="N-acetylated alpha-linked acidic dipeptidase like 1"/>
    <property type="match status" value="1"/>
</dbReference>
<dbReference type="Pfam" id="PF04389">
    <property type="entry name" value="Peptidase_M28"/>
    <property type="match status" value="1"/>
</dbReference>
<dbReference type="InterPro" id="IPR039373">
    <property type="entry name" value="Peptidase_M28B"/>
</dbReference>
<dbReference type="Pfam" id="PF02225">
    <property type="entry name" value="PA"/>
    <property type="match status" value="1"/>
</dbReference>
<dbReference type="PANTHER" id="PTHR10404:SF46">
    <property type="entry name" value="VACUOLAR PROTEIN SORTING-ASSOCIATED PROTEIN 70"/>
    <property type="match status" value="1"/>
</dbReference>
<evidence type="ECO:0000256" key="2">
    <source>
        <dbReference type="SAM" id="Phobius"/>
    </source>
</evidence>
<feature type="domain" description="PA" evidence="3">
    <location>
        <begin position="191"/>
        <end position="259"/>
    </location>
</feature>
<keyword evidence="2" id="KW-0472">Membrane</keyword>
<dbReference type="STRING" id="1073328.SAMN05216294_2841"/>
<dbReference type="SUPFAM" id="SSF52025">
    <property type="entry name" value="PA domain"/>
    <property type="match status" value="1"/>
</dbReference>
<dbReference type="EMBL" id="FNMY01000004">
    <property type="protein sequence ID" value="SDW96595.1"/>
    <property type="molecule type" value="Genomic_DNA"/>
</dbReference>
<organism evidence="6 7">
    <name type="scientific">Flagellimonas zhangzhouensis</name>
    <dbReference type="NCBI Taxonomy" id="1073328"/>
    <lineage>
        <taxon>Bacteria</taxon>
        <taxon>Pseudomonadati</taxon>
        <taxon>Bacteroidota</taxon>
        <taxon>Flavobacteriia</taxon>
        <taxon>Flavobacteriales</taxon>
        <taxon>Flavobacteriaceae</taxon>
        <taxon>Flagellimonas</taxon>
    </lineage>
</organism>
<protein>
    <submittedName>
        <fullName evidence="6">N-acetylated-alpha-linked acidic dipeptidase</fullName>
    </submittedName>
</protein>
<evidence type="ECO:0000259" key="3">
    <source>
        <dbReference type="Pfam" id="PF02225"/>
    </source>
</evidence>
<dbReference type="InterPro" id="IPR007365">
    <property type="entry name" value="TFR-like_dimer_dom"/>
</dbReference>
<dbReference type="Gene3D" id="3.40.630.10">
    <property type="entry name" value="Zn peptidases"/>
    <property type="match status" value="1"/>
</dbReference>
<dbReference type="InterPro" id="IPR007484">
    <property type="entry name" value="Peptidase_M28"/>
</dbReference>
<dbReference type="SUPFAM" id="SSF53187">
    <property type="entry name" value="Zn-dependent exopeptidases"/>
    <property type="match status" value="1"/>
</dbReference>
<sequence>MTSRAGVKLALVYFKMGLSPLILNLITVIFEEPKLTQIMKLENSRKNCFRILAFAGLISTSIVSAQEWKGYSSASKAEQETLESTFLKTVDFPKFKEHLKTLTAKPHVSGTKANEEVADYMVSVMENAGMKVEKYPYDIYMTSTGGSSVVELVTPHRMPLNQREDILKEDRFSSDPTLEKGWNAYSGSGDVTSTVVYANYGTKEDFEKLVEMGVDIKGKIVIARYGKNFRGFKAKFAEQFGAAGLIIYTDPADSGYTKGLVYPEGHNFNESAIQRGSILTTDYEGDPLTPFEPSLPLDGKKKIKRLDPSETTLHTIPVLPLSYGSAKEIIGKMKGAVVPSGWQGGLPYTYRLDGGDELTVRLKVDQPKEFVRINNVVGTFKGTTYPDEWIILGCHYDAWAFGATDPNSGTAMLLSLSETIGKLVKSGNGPKRSILIAHWDAEEHGVIGSSEWVEQKRDELDAKAVAYLNFDGGVSGKNFGASSAPSLKNLVTEMAQKVDYPYTEKTLYDQWRGNKEEPSIGNLGGGSDHIAFYMHVGVPSLSGGAGGPTLYHTNYDSFNFYEKFVDPEFQMGGTIEQWTGLMTLRMANAEVIPYDVERYATDLKGHFANAVEKIKKYDEGFGGFDKVEQSIAVLEKNAEGLTSAIKTALASGKLSKKEIKDVNKQLLALEKSFIDEKGMYFGSWYKSLYASTDPFSGYASWILPGLEYEISSSSTERLEEWDERYSAAIADLADKMLKLTQSIS</sequence>
<proteinExistence type="inferred from homology"/>
<evidence type="ECO:0000259" key="5">
    <source>
        <dbReference type="Pfam" id="PF04389"/>
    </source>
</evidence>
<dbReference type="Pfam" id="PF04253">
    <property type="entry name" value="TFR_dimer"/>
    <property type="match status" value="1"/>
</dbReference>
<evidence type="ECO:0000256" key="1">
    <source>
        <dbReference type="ARBA" id="ARBA00005634"/>
    </source>
</evidence>
<evidence type="ECO:0000313" key="7">
    <source>
        <dbReference type="Proteomes" id="UP000199592"/>
    </source>
</evidence>
<accession>A0A1H2XV18</accession>
<dbReference type="CDD" id="cd02121">
    <property type="entry name" value="PA_GCPII_like"/>
    <property type="match status" value="1"/>
</dbReference>
<feature type="transmembrane region" description="Helical" evidence="2">
    <location>
        <begin position="12"/>
        <end position="30"/>
    </location>
</feature>
<dbReference type="Gene3D" id="1.20.930.40">
    <property type="entry name" value="Transferrin receptor-like, dimerisation domain"/>
    <property type="match status" value="1"/>
</dbReference>
<evidence type="ECO:0000259" key="4">
    <source>
        <dbReference type="Pfam" id="PF04253"/>
    </source>
</evidence>
<name>A0A1H2XV18_9FLAO</name>